<dbReference type="Proteomes" id="UP000549394">
    <property type="component" value="Unassembled WGS sequence"/>
</dbReference>
<comment type="caution">
    <text evidence="2">The sequence shown here is derived from an EMBL/GenBank/DDBJ whole genome shotgun (WGS) entry which is preliminary data.</text>
</comment>
<name>A0A7I8WDF6_9ANNE</name>
<evidence type="ECO:0000259" key="1">
    <source>
        <dbReference type="PROSITE" id="PS50060"/>
    </source>
</evidence>
<evidence type="ECO:0000313" key="2">
    <source>
        <dbReference type="EMBL" id="CAD5126225.1"/>
    </source>
</evidence>
<dbReference type="AlphaFoldDB" id="A0A7I8WDF6"/>
<accession>A0A7I8WDF6</accession>
<evidence type="ECO:0000313" key="3">
    <source>
        <dbReference type="Proteomes" id="UP000549394"/>
    </source>
</evidence>
<gene>
    <name evidence="2" type="ORF">DGYR_LOCUS13479</name>
</gene>
<dbReference type="EMBL" id="CAJFCJ010000035">
    <property type="protein sequence ID" value="CAD5126225.1"/>
    <property type="molecule type" value="Genomic_DNA"/>
</dbReference>
<dbReference type="Gene3D" id="2.60.120.200">
    <property type="match status" value="1"/>
</dbReference>
<proteinExistence type="predicted"/>
<dbReference type="PROSITE" id="PS50060">
    <property type="entry name" value="MAM_2"/>
    <property type="match status" value="1"/>
</dbReference>
<feature type="domain" description="MAM" evidence="1">
    <location>
        <begin position="419"/>
        <end position="570"/>
    </location>
</feature>
<reference evidence="2 3" key="1">
    <citation type="submission" date="2020-08" db="EMBL/GenBank/DDBJ databases">
        <authorList>
            <person name="Hejnol A."/>
        </authorList>
    </citation>
    <scope>NUCLEOTIDE SEQUENCE [LARGE SCALE GENOMIC DNA]</scope>
</reference>
<dbReference type="GO" id="GO:0016020">
    <property type="term" value="C:membrane"/>
    <property type="evidence" value="ECO:0007669"/>
    <property type="project" value="InterPro"/>
</dbReference>
<protein>
    <submittedName>
        <fullName evidence="2">DgyrCDS14394</fullName>
    </submittedName>
</protein>
<organism evidence="2 3">
    <name type="scientific">Dimorphilus gyrociliatus</name>
    <dbReference type="NCBI Taxonomy" id="2664684"/>
    <lineage>
        <taxon>Eukaryota</taxon>
        <taxon>Metazoa</taxon>
        <taxon>Spiralia</taxon>
        <taxon>Lophotrochozoa</taxon>
        <taxon>Annelida</taxon>
        <taxon>Polychaeta</taxon>
        <taxon>Polychaeta incertae sedis</taxon>
        <taxon>Dinophilidae</taxon>
        <taxon>Dimorphilus</taxon>
    </lineage>
</organism>
<keyword evidence="3" id="KW-1185">Reference proteome</keyword>
<sequence length="973" mass="113967">MNFAIQIFGKSSENFFGQISSTLNRDNGFHGLNGIYFFVNLTNPNPNSPFEIFFKVFNFEKTEQFLINEIGISAGSCVDLKMDRQENCIYNNFCGFELRNSWESGRLAYFRKDNNIKTDGGNVSLTIFTHFHWNYEDNFSEIITPFLGFTYFEKCLHFTGITGLDERYSFLDFELFGRNNLKTKFERLKTVKIRKDSWKFFVPGYFVQMKFKFMDFSYKSDLIVTIGNIQFLNESCWNNTVADIDLKIDRKFNTELINERSELYKIYQRDLSQDEFKSGIAVKAKLHIQTITIPRNDRLTNDVISKYVDNLTRNIKAKPMIDRMKIKSISVGNVYIQNSNDEPKYIGEIAQDNEEINSNIWSGYLFDGINYYHHQHSPIKFKIRFNMQFASSTLPSKHYSGIIRDIQIFQGPCWKNDGYSCNFRDGYCSYKSIDIDQSNYHWTRKSYETCIPNSYALAVSSEYGNYGKVALIASKLFRNIGDKCLTVEHFTNKKSDDSIFSVSFILENGINYLVGSFKYTSDGLISNTKRKDTFYNLPSEPFQILFKYINSDLEQQTVYITGVEIIDCAKDSIAIPVNEFNCDFNYNLCNYKFSNKLESTFQWYHSYLGGYLSLYSFFGYDDNAIITSPNFTKDLIYKYQYFTFSFFQDVSPTLKTHEDMDMITVFKNFNNKKSTSIRFKPATNCRQRQFIELEPDLKNLIFEVYNYNLTTDIYLDDFGLSNLKPEVVDLSNDLNKELYCYFNKEYCYINDFYSWRRVFQPACKFFVSKTFASATLNVTINNYGDFCISFQYMVSLKNPKFCNVHLMIFDDGKLIDFQQKNTNSRIREMMDIKGPTKIDFQSSYFSQVFDFIAIYYIQILEGKCQNPTTQVKNESNLNCNFENGMCGYEITSGLYSPLILYKGDIVKGIFVKSIRIYTTTNYRWILSCTSTFKDCSKLEISKDTIQIRLNFDEISLDNEQLIFDNFTLKNHPC</sequence>
<dbReference type="InterPro" id="IPR000998">
    <property type="entry name" value="MAM_dom"/>
</dbReference>